<evidence type="ECO:0000313" key="13">
    <source>
        <dbReference type="Proteomes" id="UP000190256"/>
    </source>
</evidence>
<evidence type="ECO:0000313" key="11">
    <source>
        <dbReference type="EMBL" id="OOO68582.1"/>
    </source>
</evidence>
<evidence type="ECO:0000256" key="8">
    <source>
        <dbReference type="ARBA" id="ARBA00023012"/>
    </source>
</evidence>
<dbReference type="GO" id="GO:0000156">
    <property type="term" value="F:phosphorelay response regulator activity"/>
    <property type="evidence" value="ECO:0007669"/>
    <property type="project" value="TreeGrafter"/>
</dbReference>
<evidence type="ECO:0000256" key="4">
    <source>
        <dbReference type="ARBA" id="ARBA00022679"/>
    </source>
</evidence>
<evidence type="ECO:0000256" key="2">
    <source>
        <dbReference type="ARBA" id="ARBA00004370"/>
    </source>
</evidence>
<dbReference type="AlphaFoldDB" id="A0A1S9IEA0"/>
<keyword evidence="6" id="KW-0418">Kinase</keyword>
<dbReference type="GO" id="GO:0007234">
    <property type="term" value="P:osmosensory signaling via phosphorelay pathway"/>
    <property type="evidence" value="ECO:0007669"/>
    <property type="project" value="TreeGrafter"/>
</dbReference>
<dbReference type="PROSITE" id="PS50109">
    <property type="entry name" value="HIS_KIN"/>
    <property type="match status" value="1"/>
</dbReference>
<dbReference type="EMBL" id="MRAE01000007">
    <property type="protein sequence ID" value="OOO68582.1"/>
    <property type="molecule type" value="Genomic_DNA"/>
</dbReference>
<evidence type="ECO:0000256" key="5">
    <source>
        <dbReference type="ARBA" id="ARBA00022741"/>
    </source>
</evidence>
<dbReference type="PANTHER" id="PTHR42878">
    <property type="entry name" value="TWO-COMPONENT HISTIDINE KINASE"/>
    <property type="match status" value="1"/>
</dbReference>
<keyword evidence="12" id="KW-1185">Reference proteome</keyword>
<dbReference type="InterPro" id="IPR050351">
    <property type="entry name" value="BphY/WalK/GraS-like"/>
</dbReference>
<protein>
    <recommendedName>
        <fullName evidence="3">histidine kinase</fullName>
        <ecNumber evidence="3">2.7.13.3</ecNumber>
    </recommendedName>
</protein>
<dbReference type="SUPFAM" id="SSF55874">
    <property type="entry name" value="ATPase domain of HSP90 chaperone/DNA topoisomerase II/histidine kinase"/>
    <property type="match status" value="1"/>
</dbReference>
<comment type="caution">
    <text evidence="11">The sequence shown here is derived from an EMBL/GenBank/DDBJ whole genome shotgun (WGS) entry which is preliminary data.</text>
</comment>
<keyword evidence="5" id="KW-0547">Nucleotide-binding</keyword>
<keyword evidence="7" id="KW-0067">ATP-binding</keyword>
<dbReference type="InterPro" id="IPR003594">
    <property type="entry name" value="HATPase_dom"/>
</dbReference>
<reference evidence="10 12" key="2">
    <citation type="submission" date="2016-12" db="EMBL/GenBank/DDBJ databases">
        <title>Clostridium tepidum sp. nov., a close relative of Clostridium sporogenes and Clostridium botulinum Group I.</title>
        <authorList>
            <person name="Dobritsa A.P."/>
            <person name="Kutumbaka K."/>
            <person name="Werner K."/>
            <person name="Samadpour M."/>
        </authorList>
    </citation>
    <scope>NUCLEOTIDE SEQUENCE [LARGE SCALE GENOMIC DNA]</scope>
    <source>
        <strain evidence="10 12">PE</strain>
    </source>
</reference>
<evidence type="ECO:0000259" key="9">
    <source>
        <dbReference type="PROSITE" id="PS50109"/>
    </source>
</evidence>
<evidence type="ECO:0000256" key="3">
    <source>
        <dbReference type="ARBA" id="ARBA00012438"/>
    </source>
</evidence>
<feature type="domain" description="Histidine kinase" evidence="9">
    <location>
        <begin position="1"/>
        <end position="153"/>
    </location>
</feature>
<keyword evidence="8" id="KW-0902">Two-component regulatory system</keyword>
<accession>A0A1S9IEA0</accession>
<evidence type="ECO:0000313" key="10">
    <source>
        <dbReference type="EMBL" id="OOO63287.1"/>
    </source>
</evidence>
<dbReference type="GO" id="GO:0005524">
    <property type="term" value="F:ATP binding"/>
    <property type="evidence" value="ECO:0007669"/>
    <property type="project" value="UniProtKB-KW"/>
</dbReference>
<dbReference type="Gene3D" id="3.30.565.10">
    <property type="entry name" value="Histidine kinase-like ATPase, C-terminal domain"/>
    <property type="match status" value="1"/>
</dbReference>
<evidence type="ECO:0000313" key="12">
    <source>
        <dbReference type="Proteomes" id="UP000190206"/>
    </source>
</evidence>
<sequence>MLYRWGKDDRQVLEEAVTAIKDEAENMKNLVEKLLFLARADKKTQKIHKEEFYINKLLDEVVRETRLIDLSHDIINESNDNILVFADYKLLKQALRIFVDNSLKFTPEQGKIIIGSHINKNKIVITVEDTGLGIPKEDIHISQTQKLKYTLRK</sequence>
<comment type="subcellular location">
    <subcellularLocation>
        <location evidence="2">Membrane</location>
    </subcellularLocation>
</comment>
<dbReference type="GO" id="GO:0030295">
    <property type="term" value="F:protein kinase activator activity"/>
    <property type="evidence" value="ECO:0007669"/>
    <property type="project" value="TreeGrafter"/>
</dbReference>
<dbReference type="EC" id="2.7.13.3" evidence="3"/>
<dbReference type="EMBL" id="MRAD01000002">
    <property type="protein sequence ID" value="OOO63287.1"/>
    <property type="molecule type" value="Genomic_DNA"/>
</dbReference>
<name>A0A1S9IEA0_9CLOT</name>
<evidence type="ECO:0000256" key="7">
    <source>
        <dbReference type="ARBA" id="ARBA00022840"/>
    </source>
</evidence>
<dbReference type="GO" id="GO:0004673">
    <property type="term" value="F:protein histidine kinase activity"/>
    <property type="evidence" value="ECO:0007669"/>
    <property type="project" value="UniProtKB-EC"/>
</dbReference>
<dbReference type="InterPro" id="IPR036890">
    <property type="entry name" value="HATPase_C_sf"/>
</dbReference>
<dbReference type="STRING" id="1962263.BS637_02520"/>
<evidence type="ECO:0000256" key="1">
    <source>
        <dbReference type="ARBA" id="ARBA00000085"/>
    </source>
</evidence>
<dbReference type="Pfam" id="PF02518">
    <property type="entry name" value="HATPase_c"/>
    <property type="match status" value="1"/>
</dbReference>
<dbReference type="InterPro" id="IPR005467">
    <property type="entry name" value="His_kinase_dom"/>
</dbReference>
<dbReference type="Proteomes" id="UP000190256">
    <property type="component" value="Unassembled WGS sequence"/>
</dbReference>
<reference evidence="11 13" key="1">
    <citation type="submission" date="2016-12" db="EMBL/GenBank/DDBJ databases">
        <title>Clostridium tepidum sp. nov., a close relative of Clostridium sporogenes and Clostridium botulinum Group I.</title>
        <authorList>
            <person name="Dobritsa A.P."/>
            <person name="Kutumbaka K.K."/>
            <person name="Werner K."/>
            <person name="Wiedmann M."/>
            <person name="Asmus A."/>
            <person name="Samadpour M."/>
        </authorList>
    </citation>
    <scope>NUCLEOTIDE SEQUENCE [LARGE SCALE GENOMIC DNA]</scope>
    <source>
        <strain evidence="11 13">IEH 97212</strain>
    </source>
</reference>
<dbReference type="RefSeq" id="WP_235838130.1">
    <property type="nucleotide sequence ID" value="NZ_JADPGM010000001.1"/>
</dbReference>
<proteinExistence type="predicted"/>
<organism evidence="11 13">
    <name type="scientific">Clostridium tepidum</name>
    <dbReference type="NCBI Taxonomy" id="1962263"/>
    <lineage>
        <taxon>Bacteria</taxon>
        <taxon>Bacillati</taxon>
        <taxon>Bacillota</taxon>
        <taxon>Clostridia</taxon>
        <taxon>Eubacteriales</taxon>
        <taxon>Clostridiaceae</taxon>
        <taxon>Clostridium</taxon>
    </lineage>
</organism>
<dbReference type="PANTHER" id="PTHR42878:SF7">
    <property type="entry name" value="SENSOR HISTIDINE KINASE GLRK"/>
    <property type="match status" value="1"/>
</dbReference>
<gene>
    <name evidence="10" type="ORF">BS637_02520</name>
    <name evidence="11" type="ORF">BS638_04585</name>
</gene>
<comment type="catalytic activity">
    <reaction evidence="1">
        <text>ATP + protein L-histidine = ADP + protein N-phospho-L-histidine.</text>
        <dbReference type="EC" id="2.7.13.3"/>
    </reaction>
</comment>
<dbReference type="Proteomes" id="UP000190206">
    <property type="component" value="Unassembled WGS sequence"/>
</dbReference>
<evidence type="ECO:0000256" key="6">
    <source>
        <dbReference type="ARBA" id="ARBA00022777"/>
    </source>
</evidence>
<keyword evidence="4" id="KW-0808">Transferase</keyword>